<evidence type="ECO:0000256" key="7">
    <source>
        <dbReference type="ARBA" id="ARBA00023002"/>
    </source>
</evidence>
<evidence type="ECO:0000259" key="21">
    <source>
        <dbReference type="Pfam" id="PF01619"/>
    </source>
</evidence>
<evidence type="ECO:0000256" key="8">
    <source>
        <dbReference type="ARBA" id="ARBA00023015"/>
    </source>
</evidence>
<comment type="catalytic activity">
    <reaction evidence="15 18">
        <text>L-proline + a quinone = (S)-1-pyrroline-5-carboxylate + a quinol + H(+)</text>
        <dbReference type="Rhea" id="RHEA:23784"/>
        <dbReference type="ChEBI" id="CHEBI:15378"/>
        <dbReference type="ChEBI" id="CHEBI:17388"/>
        <dbReference type="ChEBI" id="CHEBI:24646"/>
        <dbReference type="ChEBI" id="CHEBI:60039"/>
        <dbReference type="ChEBI" id="CHEBI:132124"/>
        <dbReference type="EC" id="1.5.5.2"/>
    </reaction>
</comment>
<protein>
    <recommendedName>
        <fullName evidence="18">Bifunctional protein PutA</fullName>
    </recommendedName>
    <domain>
        <recommendedName>
            <fullName evidence="18">Proline dehydrogenase</fullName>
            <ecNumber evidence="18">1.5.5.2</ecNumber>
        </recommendedName>
        <alternativeName>
            <fullName evidence="18">Proline oxidase</fullName>
        </alternativeName>
    </domain>
    <domain>
        <recommendedName>
            <fullName evidence="18">Delta-1-pyrroline-5-carboxylate dehydrogenase</fullName>
            <shortName evidence="18">P5C dehydrogenase</shortName>
            <ecNumber evidence="18">1.2.1.88</ecNumber>
        </recommendedName>
        <alternativeName>
            <fullName evidence="18">L-glutamate gamma-semialdehyde dehydrogenase</fullName>
        </alternativeName>
    </domain>
</protein>
<dbReference type="Pfam" id="PF00171">
    <property type="entry name" value="Aldedh"/>
    <property type="match status" value="1"/>
</dbReference>
<keyword evidence="11 18" id="KW-0238">DNA-binding</keyword>
<evidence type="ECO:0000256" key="18">
    <source>
        <dbReference type="PIRNR" id="PIRNR000197"/>
    </source>
</evidence>
<evidence type="ECO:0000313" key="25">
    <source>
        <dbReference type="Proteomes" id="UP000219068"/>
    </source>
</evidence>
<keyword evidence="10 18" id="KW-0642">Proline metabolism</keyword>
<evidence type="ECO:0000259" key="23">
    <source>
        <dbReference type="Pfam" id="PF18327"/>
    </source>
</evidence>
<dbReference type="InterPro" id="IPR016161">
    <property type="entry name" value="Ald_DH/histidinol_DH"/>
</dbReference>
<evidence type="ECO:0000256" key="4">
    <source>
        <dbReference type="ARBA" id="ARBA00022491"/>
    </source>
</evidence>
<dbReference type="InterPro" id="IPR050485">
    <property type="entry name" value="Proline_metab_enzyme"/>
</dbReference>
<dbReference type="GO" id="GO:0009898">
    <property type="term" value="C:cytoplasmic side of plasma membrane"/>
    <property type="evidence" value="ECO:0007669"/>
    <property type="project" value="TreeGrafter"/>
</dbReference>
<evidence type="ECO:0000259" key="22">
    <source>
        <dbReference type="Pfam" id="PF14850"/>
    </source>
</evidence>
<dbReference type="NCBIfam" id="NF008869">
    <property type="entry name" value="PRK11904.1"/>
    <property type="match status" value="1"/>
</dbReference>
<evidence type="ECO:0000256" key="19">
    <source>
        <dbReference type="PIRSR" id="PIRSR000197-1"/>
    </source>
</evidence>
<dbReference type="Gene3D" id="1.20.5.460">
    <property type="entry name" value="Single helix bin"/>
    <property type="match status" value="1"/>
</dbReference>
<comment type="catalytic activity">
    <reaction evidence="14 18">
        <text>L-glutamate 5-semialdehyde + NAD(+) + H2O = L-glutamate + NADH + 2 H(+)</text>
        <dbReference type="Rhea" id="RHEA:30235"/>
        <dbReference type="ChEBI" id="CHEBI:15377"/>
        <dbReference type="ChEBI" id="CHEBI:15378"/>
        <dbReference type="ChEBI" id="CHEBI:29985"/>
        <dbReference type="ChEBI" id="CHEBI:57540"/>
        <dbReference type="ChEBI" id="CHEBI:57945"/>
        <dbReference type="ChEBI" id="CHEBI:58066"/>
        <dbReference type="EC" id="1.2.1.88"/>
    </reaction>
</comment>
<dbReference type="Pfam" id="PF18327">
    <property type="entry name" value="PRODH"/>
    <property type="match status" value="1"/>
</dbReference>
<feature type="domain" description="Proline dehydrogenase" evidence="21">
    <location>
        <begin position="196"/>
        <end position="490"/>
    </location>
</feature>
<dbReference type="FunFam" id="3.40.309.10:FF:000005">
    <property type="entry name" value="1-pyrroline-5-carboxylate dehydrogenase 1"/>
    <property type="match status" value="1"/>
</dbReference>
<dbReference type="PANTHER" id="PTHR42862:SF1">
    <property type="entry name" value="DELTA-1-PYRROLINE-5-CARBOXYLATE DEHYDROGENASE 2, ISOFORM A-RELATED"/>
    <property type="match status" value="1"/>
</dbReference>
<dbReference type="InterPro" id="IPR016162">
    <property type="entry name" value="Ald_DH_N"/>
</dbReference>
<dbReference type="Pfam" id="PF14850">
    <property type="entry name" value="Pro_dh-DNA_bdg"/>
    <property type="match status" value="1"/>
</dbReference>
<keyword evidence="9 18" id="KW-0520">NAD</keyword>
<dbReference type="SUPFAM" id="SSF53720">
    <property type="entry name" value="ALDH-like"/>
    <property type="match status" value="2"/>
</dbReference>
<comment type="pathway">
    <text evidence="2 18">Amino-acid degradation; L-proline degradation into L-glutamate; L-glutamate from L-proline: step 1/2.</text>
</comment>
<comment type="cofactor">
    <cofactor evidence="1 18">
        <name>FAD</name>
        <dbReference type="ChEBI" id="CHEBI:57692"/>
    </cofactor>
</comment>
<keyword evidence="7 18" id="KW-0560">Oxidoreductase</keyword>
<dbReference type="Proteomes" id="UP000219068">
    <property type="component" value="Unassembled WGS sequence"/>
</dbReference>
<dbReference type="InterPro" id="IPR025703">
    <property type="entry name" value="Bifunct_PutA"/>
</dbReference>
<dbReference type="AlphaFoldDB" id="A0A285TM15"/>
<dbReference type="InterPro" id="IPR024089">
    <property type="entry name" value="PRODH_PutA_dom_I/II"/>
</dbReference>
<proteinExistence type="inferred from homology"/>
<dbReference type="InterPro" id="IPR024090">
    <property type="entry name" value="PRODH_PutA_dom_I"/>
</dbReference>
<feature type="active site" evidence="19">
    <location>
        <position position="830"/>
    </location>
</feature>
<dbReference type="Gene3D" id="3.40.605.10">
    <property type="entry name" value="Aldehyde Dehydrogenase, Chain A, domain 1"/>
    <property type="match status" value="2"/>
</dbReference>
<dbReference type="InterPro" id="IPR016160">
    <property type="entry name" value="Ald_DH_CS_CYS"/>
</dbReference>
<evidence type="ECO:0000256" key="16">
    <source>
        <dbReference type="ARBA" id="ARBA00060889"/>
    </source>
</evidence>
<evidence type="ECO:0000256" key="17">
    <source>
        <dbReference type="ARBA" id="ARBA00060911"/>
    </source>
</evidence>
<keyword evidence="8 18" id="KW-0805">Transcription regulation</keyword>
<dbReference type="GO" id="GO:0003842">
    <property type="term" value="F:L-glutamate gamma-semialdehyde dehydrogenase activity"/>
    <property type="evidence" value="ECO:0007669"/>
    <property type="project" value="UniProtKB-UniRule"/>
</dbReference>
<comment type="similarity">
    <text evidence="17 18">In the C-terminal section; belongs to the aldehyde dehydrogenase family.</text>
</comment>
<dbReference type="InterPro" id="IPR015590">
    <property type="entry name" value="Aldehyde_DH_dom"/>
</dbReference>
<keyword evidence="13" id="KW-0511">Multifunctional enzyme</keyword>
<evidence type="ECO:0000256" key="3">
    <source>
        <dbReference type="ARBA" id="ARBA00004786"/>
    </source>
</evidence>
<dbReference type="NCBIfam" id="TIGR01238">
    <property type="entry name" value="D1pyr5carbox3"/>
    <property type="match status" value="1"/>
</dbReference>
<dbReference type="GO" id="GO:0003700">
    <property type="term" value="F:DNA-binding transcription factor activity"/>
    <property type="evidence" value="ECO:0007669"/>
    <property type="project" value="InterPro"/>
</dbReference>
<dbReference type="FunFam" id="3.20.20.220:FF:000004">
    <property type="entry name" value="Bifunctional protein PutA"/>
    <property type="match status" value="1"/>
</dbReference>
<feature type="domain" description="Proline utilization A proline dehydrogenase N-terminal" evidence="23">
    <location>
        <begin position="18"/>
        <end position="64"/>
    </location>
</feature>
<comment type="pathway">
    <text evidence="3 18">Amino-acid degradation; L-proline degradation into L-glutamate; L-glutamate from L-proline: step 2/2.</text>
</comment>
<evidence type="ECO:0000256" key="6">
    <source>
        <dbReference type="ARBA" id="ARBA00022827"/>
    </source>
</evidence>
<name>A0A285TM15_9PROT</name>
<evidence type="ECO:0000259" key="20">
    <source>
        <dbReference type="Pfam" id="PF00171"/>
    </source>
</evidence>
<evidence type="ECO:0000256" key="1">
    <source>
        <dbReference type="ARBA" id="ARBA00001974"/>
    </source>
</evidence>
<accession>A0A285TM15</accession>
<dbReference type="EC" id="1.2.1.88" evidence="18"/>
<organism evidence="24 25">
    <name type="scientific">Thalassospira xiamenensis</name>
    <dbReference type="NCBI Taxonomy" id="220697"/>
    <lineage>
        <taxon>Bacteria</taxon>
        <taxon>Pseudomonadati</taxon>
        <taxon>Pseudomonadota</taxon>
        <taxon>Alphaproteobacteria</taxon>
        <taxon>Rhodospirillales</taxon>
        <taxon>Thalassospiraceae</taxon>
        <taxon>Thalassospira</taxon>
    </lineage>
</organism>
<evidence type="ECO:0000256" key="15">
    <source>
        <dbReference type="ARBA" id="ARBA00048779"/>
    </source>
</evidence>
<gene>
    <name evidence="24" type="ORF">SAMN05428964_104157</name>
</gene>
<dbReference type="GO" id="GO:0004657">
    <property type="term" value="F:proline dehydrogenase activity"/>
    <property type="evidence" value="ECO:0007669"/>
    <property type="project" value="UniProtKB-UniRule"/>
</dbReference>
<keyword evidence="6 18" id="KW-0274">FAD</keyword>
<evidence type="ECO:0000313" key="24">
    <source>
        <dbReference type="EMBL" id="SOC23700.1"/>
    </source>
</evidence>
<evidence type="ECO:0000256" key="2">
    <source>
        <dbReference type="ARBA" id="ARBA00004739"/>
    </source>
</evidence>
<dbReference type="Gene3D" id="3.20.20.220">
    <property type="match status" value="1"/>
</dbReference>
<evidence type="ECO:0000256" key="12">
    <source>
        <dbReference type="ARBA" id="ARBA00023163"/>
    </source>
</evidence>
<evidence type="ECO:0000256" key="9">
    <source>
        <dbReference type="ARBA" id="ARBA00023027"/>
    </source>
</evidence>
<dbReference type="PROSITE" id="PS00070">
    <property type="entry name" value="ALDEHYDE_DEHYDR_CYS"/>
    <property type="match status" value="1"/>
</dbReference>
<comment type="function">
    <text evidence="18">Oxidizes proline to glutamate for use as a carbon and nitrogen source.</text>
</comment>
<dbReference type="SUPFAM" id="SSF81935">
    <property type="entry name" value="N-terminal domain of bifunctional PutA protein"/>
    <property type="match status" value="1"/>
</dbReference>
<dbReference type="Gene3D" id="3.40.309.10">
    <property type="entry name" value="Aldehyde Dehydrogenase, Chain A, domain 2"/>
    <property type="match status" value="1"/>
</dbReference>
<reference evidence="24 25" key="1">
    <citation type="submission" date="2017-08" db="EMBL/GenBank/DDBJ databases">
        <authorList>
            <person name="de Groot N.N."/>
        </authorList>
    </citation>
    <scope>NUCLEOTIDE SEQUENCE [LARGE SCALE GENOMIC DNA]</scope>
    <source>
        <strain evidence="24 25">USBA 78</strain>
    </source>
</reference>
<evidence type="ECO:0000256" key="5">
    <source>
        <dbReference type="ARBA" id="ARBA00022630"/>
    </source>
</evidence>
<dbReference type="Gene3D" id="1.20.5.550">
    <property type="entry name" value="Single Helix bin"/>
    <property type="match status" value="1"/>
</dbReference>
<dbReference type="InterPro" id="IPR016163">
    <property type="entry name" value="Ald_DH_C"/>
</dbReference>
<dbReference type="UniPathway" id="UPA00261">
    <property type="reaction ID" value="UER00373"/>
</dbReference>
<dbReference type="InterPro" id="IPR029041">
    <property type="entry name" value="FAD-linked_oxidoreductase-like"/>
</dbReference>
<dbReference type="GO" id="GO:0003677">
    <property type="term" value="F:DNA binding"/>
    <property type="evidence" value="ECO:0007669"/>
    <property type="project" value="UniProtKB-KW"/>
</dbReference>
<dbReference type="CDD" id="cd07125">
    <property type="entry name" value="ALDH_PutA-P5CDH"/>
    <property type="match status" value="1"/>
</dbReference>
<keyword evidence="12 18" id="KW-0804">Transcription</keyword>
<dbReference type="PANTHER" id="PTHR42862">
    <property type="entry name" value="DELTA-1-PYRROLINE-5-CARBOXYLATE DEHYDROGENASE 1, ISOFORM A-RELATED"/>
    <property type="match status" value="1"/>
</dbReference>
<comment type="similarity">
    <text evidence="16 18">In the N-terminal section; belongs to the proline dehydrogenase family.</text>
</comment>
<evidence type="ECO:0000256" key="14">
    <source>
        <dbReference type="ARBA" id="ARBA00048142"/>
    </source>
</evidence>
<sequence>MQGEAIAMFRIDMPQANEIRAKIRETYRTDEEVVVERMIEAARLAPEQSARVQDRAYQLVARVRKADNGKSGIDALLHEYELSSKEGVILMCLAEALLRVPDAVTADKLIQDKLFDANWQSHLGHSDSFFVNASTWGLMLTGKVIKFGKAEKADPGALLKRMIARSGEPVIRKAFNHAMRIMGRQFVMGRTIAEAAERAKTNEEKGYRYSYDMLGEAARTMEDADRYFKSYVDAINDIGKVANNRGPINSPGISVKLSAIHPRYDFANYDRVMNELVPRLKQLALLAKKYDIGFTVDAEEANRLDLSLDVIGAVFADPDLDGWEGYGLAVQAYQKRAYHVLEWLADLSVKVGRKMMVRLVKGAYWDTEVKNSQENGFEGYPVFTRKAATDVSYLACARFMLSRRDAFYCQFASHNAHTVASVLEMAGNDRTFEFQRLHGMGEALYEQIVDKNGENVPCRVYAPVGTHEDLLAYLVRRLLENGANTSFVNRIQDEQLPIEEMIADPVEKMAALPRKAHPKIPAPVDLYGAGRVNSKGIDLTDTTKLLPLAEKLASIQGKIWHAAPLIDGQPVSGEAIDVLNPSNRNEKVGELVQAGEADVEAAIAAAAKGYEIWNKTPAAERAACLRRLGDLLEDNMDEFIALCQREAGKLYSDGVAEVREAVDFCRYYANRAEESFREGSILEGRGIFVCISPWNFPLAIFLGQVSAALAAGNAVIAKPAEQTSLVAAKAAELILAAGVPGAAFTLLPGPGRVIGNILINDPRIGGVAFTGSTETAQVINQALAKRPGVPLPLIAETGGQNAMIVDSTALPEQVVQDAIISGFQSAGQRCSALRVLFVQEDIADKLCHMLVGAMKELRVGDPKFLDIDVGPVIDEKSRKTLVAHAERMAKEAKLLHACDILPECENGTFFAPHCFEIPSLDALEREVFGPVVHVVRYRARDLDKVLDQINASGYGLTMGIHSRIDSTVRQISQKLRVGNCYVNRNMIGAVVGVQPFGGQGKSGTGPKAGGPHYVERFAKPATEAGKKAAGSAAIADDRSPIVIKASLTDDEYRTLQAAQVKWQATEGNERVRVLENLAAKLAGSSKSDLSANAELIANFAAISENGFVAPTRMPGPTGETNDLYMLGRGVYLVQAEKDAEAARVIRHIAAALAAGNAVIVAGDQKWLAEFASLATDAGLPAGLIRVVASKVGIAVMYDGDVAGVSCVAPLDRVTAFKQLLAKRDGAILSLISDSGADDDGALPDEAFLHRFATEKTVTINTTAAGGNASLMSMEEN</sequence>
<evidence type="ECO:0000256" key="10">
    <source>
        <dbReference type="ARBA" id="ARBA00023062"/>
    </source>
</evidence>
<dbReference type="InterPro" id="IPR041349">
    <property type="entry name" value="PRODH"/>
</dbReference>
<dbReference type="InterPro" id="IPR024082">
    <property type="entry name" value="PRODH_PutA_dom_II"/>
</dbReference>
<evidence type="ECO:0000256" key="13">
    <source>
        <dbReference type="ARBA" id="ARBA00023268"/>
    </source>
</evidence>
<dbReference type="Pfam" id="PF01619">
    <property type="entry name" value="Pro_dh"/>
    <property type="match status" value="1"/>
</dbReference>
<keyword evidence="4 18" id="KW-0678">Repressor</keyword>
<dbReference type="EMBL" id="OBMM01000004">
    <property type="protein sequence ID" value="SOC23700.1"/>
    <property type="molecule type" value="Genomic_DNA"/>
</dbReference>
<feature type="domain" description="Proline dehydrogenase PutA" evidence="22">
    <location>
        <begin position="73"/>
        <end position="186"/>
    </location>
</feature>
<feature type="active site" evidence="19">
    <location>
        <position position="796"/>
    </location>
</feature>
<dbReference type="InterPro" id="IPR005933">
    <property type="entry name" value="PutA_C"/>
</dbReference>
<dbReference type="InterPro" id="IPR002872">
    <property type="entry name" value="Proline_DH_dom"/>
</dbReference>
<evidence type="ECO:0000256" key="11">
    <source>
        <dbReference type="ARBA" id="ARBA00023125"/>
    </source>
</evidence>
<dbReference type="GO" id="GO:0010133">
    <property type="term" value="P:L-proline catabolic process to L-glutamate"/>
    <property type="evidence" value="ECO:0007669"/>
    <property type="project" value="UniProtKB-UniRule"/>
</dbReference>
<feature type="domain" description="Aldehyde dehydrogenase" evidence="20">
    <location>
        <begin position="574"/>
        <end position="1019"/>
    </location>
</feature>
<dbReference type="EC" id="1.5.5.2" evidence="18"/>
<dbReference type="PIRSF" id="PIRSF000197">
    <property type="entry name" value="Bifunct_PutA"/>
    <property type="match status" value="1"/>
</dbReference>
<dbReference type="SUPFAM" id="SSF51730">
    <property type="entry name" value="FAD-linked oxidoreductase"/>
    <property type="match status" value="1"/>
</dbReference>
<keyword evidence="5 18" id="KW-0285">Flavoprotein</keyword>